<organism evidence="8 9">
    <name type="scientific">Truncatella angustata</name>
    <dbReference type="NCBI Taxonomy" id="152316"/>
    <lineage>
        <taxon>Eukaryota</taxon>
        <taxon>Fungi</taxon>
        <taxon>Dikarya</taxon>
        <taxon>Ascomycota</taxon>
        <taxon>Pezizomycotina</taxon>
        <taxon>Sordariomycetes</taxon>
        <taxon>Xylariomycetidae</taxon>
        <taxon>Amphisphaeriales</taxon>
        <taxon>Sporocadaceae</taxon>
        <taxon>Truncatella</taxon>
    </lineage>
</organism>
<dbReference type="RefSeq" id="XP_045955468.1">
    <property type="nucleotide sequence ID" value="XM_046105038.1"/>
</dbReference>
<accession>A0A9P8UFD5</accession>
<evidence type="ECO:0000313" key="8">
    <source>
        <dbReference type="EMBL" id="KAH6648961.1"/>
    </source>
</evidence>
<dbReference type="PANTHER" id="PTHR42038:SF2">
    <property type="entry name" value="TERPENE CYCLASE AUSL"/>
    <property type="match status" value="1"/>
</dbReference>
<evidence type="ECO:0000256" key="4">
    <source>
        <dbReference type="ARBA" id="ARBA00022692"/>
    </source>
</evidence>
<comment type="similarity">
    <text evidence="3">Belongs to the paxB family.</text>
</comment>
<reference evidence="8" key="1">
    <citation type="journal article" date="2021" name="Nat. Commun.">
        <title>Genetic determinants of endophytism in the Arabidopsis root mycobiome.</title>
        <authorList>
            <person name="Mesny F."/>
            <person name="Miyauchi S."/>
            <person name="Thiergart T."/>
            <person name="Pickel B."/>
            <person name="Atanasova L."/>
            <person name="Karlsson M."/>
            <person name="Huettel B."/>
            <person name="Barry K.W."/>
            <person name="Haridas S."/>
            <person name="Chen C."/>
            <person name="Bauer D."/>
            <person name="Andreopoulos W."/>
            <person name="Pangilinan J."/>
            <person name="LaButti K."/>
            <person name="Riley R."/>
            <person name="Lipzen A."/>
            <person name="Clum A."/>
            <person name="Drula E."/>
            <person name="Henrissat B."/>
            <person name="Kohler A."/>
            <person name="Grigoriev I.V."/>
            <person name="Martin F.M."/>
            <person name="Hacquard S."/>
        </authorList>
    </citation>
    <scope>NUCLEOTIDE SEQUENCE</scope>
    <source>
        <strain evidence="8">MPI-SDFR-AT-0073</strain>
    </source>
</reference>
<keyword evidence="9" id="KW-1185">Reference proteome</keyword>
<evidence type="ECO:0000256" key="1">
    <source>
        <dbReference type="ARBA" id="ARBA00004141"/>
    </source>
</evidence>
<dbReference type="GO" id="GO:0016020">
    <property type="term" value="C:membrane"/>
    <property type="evidence" value="ECO:0007669"/>
    <property type="project" value="UniProtKB-SubCell"/>
</dbReference>
<proteinExistence type="inferred from homology"/>
<dbReference type="GeneID" id="70133929"/>
<evidence type="ECO:0000256" key="3">
    <source>
        <dbReference type="ARBA" id="ARBA00006757"/>
    </source>
</evidence>
<evidence type="ECO:0000256" key="6">
    <source>
        <dbReference type="ARBA" id="ARBA00023136"/>
    </source>
</evidence>
<evidence type="ECO:0000256" key="2">
    <source>
        <dbReference type="ARBA" id="ARBA00005179"/>
    </source>
</evidence>
<evidence type="ECO:0000256" key="7">
    <source>
        <dbReference type="SAM" id="Phobius"/>
    </source>
</evidence>
<gene>
    <name evidence="8" type="ORF">BKA67DRAFT_594299</name>
</gene>
<dbReference type="InterPro" id="IPR039020">
    <property type="entry name" value="PaxB-like"/>
</dbReference>
<sequence>MGRASLYRVPGFGAVFWDLTYILTTRCSLQTRSYAMPILGLMINVSWELVYGFYVAETALERSGFVLWLILDLGLVHLAWILGVLLLVGCWGHFAFASWWLSVPGIAFVDKAGKWWRGMEGYDQTELAYWSAGVAMLLVRQHSGGTNYRIIEFGK</sequence>
<comment type="caution">
    <text evidence="8">The sequence shown here is derived from an EMBL/GenBank/DDBJ whole genome shotgun (WGS) entry which is preliminary data.</text>
</comment>
<dbReference type="Pfam" id="PF25129">
    <property type="entry name" value="Pyr4-TMTC"/>
    <property type="match status" value="1"/>
</dbReference>
<dbReference type="OrthoDB" id="5294024at2759"/>
<name>A0A9P8UFD5_9PEZI</name>
<evidence type="ECO:0000256" key="5">
    <source>
        <dbReference type="ARBA" id="ARBA00022989"/>
    </source>
</evidence>
<comment type="pathway">
    <text evidence="2">Secondary metabolite biosynthesis.</text>
</comment>
<dbReference type="GO" id="GO:0016829">
    <property type="term" value="F:lyase activity"/>
    <property type="evidence" value="ECO:0007669"/>
    <property type="project" value="InterPro"/>
</dbReference>
<evidence type="ECO:0000313" key="9">
    <source>
        <dbReference type="Proteomes" id="UP000758603"/>
    </source>
</evidence>
<dbReference type="PANTHER" id="PTHR42038">
    <property type="match status" value="1"/>
</dbReference>
<keyword evidence="4 7" id="KW-0812">Transmembrane</keyword>
<protein>
    <submittedName>
        <fullName evidence="8">Uncharacterized protein</fullName>
    </submittedName>
</protein>
<dbReference type="Proteomes" id="UP000758603">
    <property type="component" value="Unassembled WGS sequence"/>
</dbReference>
<keyword evidence="5 7" id="KW-1133">Transmembrane helix</keyword>
<comment type="subcellular location">
    <subcellularLocation>
        <location evidence="1">Membrane</location>
        <topology evidence="1">Multi-pass membrane protein</topology>
    </subcellularLocation>
</comment>
<dbReference type="EMBL" id="JAGPXC010000007">
    <property type="protein sequence ID" value="KAH6648961.1"/>
    <property type="molecule type" value="Genomic_DNA"/>
</dbReference>
<feature type="transmembrane region" description="Helical" evidence="7">
    <location>
        <begin position="66"/>
        <end position="85"/>
    </location>
</feature>
<dbReference type="AlphaFoldDB" id="A0A9P8UFD5"/>
<keyword evidence="6 7" id="KW-0472">Membrane</keyword>
<feature type="transmembrane region" description="Helical" evidence="7">
    <location>
        <begin position="34"/>
        <end position="54"/>
    </location>
</feature>